<dbReference type="EMBL" id="JAPFFF010000010">
    <property type="protein sequence ID" value="KAK8880964.1"/>
    <property type="molecule type" value="Genomic_DNA"/>
</dbReference>
<sequence length="337" mass="39085">MYNNFADAQKNLGIIYYEGIIVPRDIKKAINYLSLAANQSHEEALYLLGKIYYDGAFVPQNINKAIHFFSLAANQDHSESQYIIGLMLFEDYDKSNKNKGIGYLTRSSNNGNVRAHFTLGYLHHEGRFVEKNINKAIHYYKEASSLNDEYAKNNLGVLNKNGFGENYKKNVGMAIQYFEEAIKQNNEVAMYNLAHMYLYDDSFETNNDNKKIFELLIESSNRGFPPSIVLLCLALVKKFGFDLNNIKIELEKFTGKKSNLLFLVCNMIKDKQLDNRLIFDIQFQRYKKIDFVFNHLKFCFISDILLNQKSDQNHKEDLKKKNLSQAFYEGFGCDLDD</sequence>
<dbReference type="Gene3D" id="1.25.40.10">
    <property type="entry name" value="Tetratricopeptide repeat domain"/>
    <property type="match status" value="1"/>
</dbReference>
<protein>
    <submittedName>
        <fullName evidence="2">Uncharacterized protein</fullName>
    </submittedName>
</protein>
<comment type="caution">
    <text evidence="2">The sequence shown here is derived from an EMBL/GenBank/DDBJ whole genome shotgun (WGS) entry which is preliminary data.</text>
</comment>
<reference evidence="2 3" key="1">
    <citation type="submission" date="2024-04" db="EMBL/GenBank/DDBJ databases">
        <title>Tritrichomonas musculus Genome.</title>
        <authorList>
            <person name="Alves-Ferreira E."/>
            <person name="Grigg M."/>
            <person name="Lorenzi H."/>
            <person name="Galac M."/>
        </authorList>
    </citation>
    <scope>NUCLEOTIDE SEQUENCE [LARGE SCALE GENOMIC DNA]</scope>
    <source>
        <strain evidence="2 3">EAF2021</strain>
    </source>
</reference>
<gene>
    <name evidence="2" type="ORF">M9Y10_003670</name>
</gene>
<dbReference type="InterPro" id="IPR006597">
    <property type="entry name" value="Sel1-like"/>
</dbReference>
<accession>A0ABR2JQ02</accession>
<dbReference type="SUPFAM" id="SSF81901">
    <property type="entry name" value="HCP-like"/>
    <property type="match status" value="1"/>
</dbReference>
<dbReference type="SMART" id="SM00671">
    <property type="entry name" value="SEL1"/>
    <property type="match status" value="6"/>
</dbReference>
<proteinExistence type="inferred from homology"/>
<comment type="similarity">
    <text evidence="1">Belongs to the sel-1 family.</text>
</comment>
<keyword evidence="3" id="KW-1185">Reference proteome</keyword>
<dbReference type="InterPro" id="IPR050767">
    <property type="entry name" value="Sel1_AlgK"/>
</dbReference>
<evidence type="ECO:0000313" key="3">
    <source>
        <dbReference type="Proteomes" id="UP001470230"/>
    </source>
</evidence>
<evidence type="ECO:0000256" key="1">
    <source>
        <dbReference type="ARBA" id="ARBA00038101"/>
    </source>
</evidence>
<dbReference type="PANTHER" id="PTHR11102">
    <property type="entry name" value="SEL-1-LIKE PROTEIN"/>
    <property type="match status" value="1"/>
</dbReference>
<dbReference type="InterPro" id="IPR011990">
    <property type="entry name" value="TPR-like_helical_dom_sf"/>
</dbReference>
<dbReference type="Pfam" id="PF08238">
    <property type="entry name" value="Sel1"/>
    <property type="match status" value="6"/>
</dbReference>
<organism evidence="2 3">
    <name type="scientific">Tritrichomonas musculus</name>
    <dbReference type="NCBI Taxonomy" id="1915356"/>
    <lineage>
        <taxon>Eukaryota</taxon>
        <taxon>Metamonada</taxon>
        <taxon>Parabasalia</taxon>
        <taxon>Tritrichomonadida</taxon>
        <taxon>Tritrichomonadidae</taxon>
        <taxon>Tritrichomonas</taxon>
    </lineage>
</organism>
<name>A0ABR2JQ02_9EUKA</name>
<evidence type="ECO:0000313" key="2">
    <source>
        <dbReference type="EMBL" id="KAK8880964.1"/>
    </source>
</evidence>
<dbReference type="Proteomes" id="UP001470230">
    <property type="component" value="Unassembled WGS sequence"/>
</dbReference>
<dbReference type="PANTHER" id="PTHR11102:SF160">
    <property type="entry name" value="ERAD-ASSOCIATED E3 UBIQUITIN-PROTEIN LIGASE COMPONENT HRD3"/>
    <property type="match status" value="1"/>
</dbReference>